<keyword evidence="1 3" id="KW-0853">WD repeat</keyword>
<feature type="repeat" description="WD" evidence="3">
    <location>
        <begin position="690"/>
        <end position="723"/>
    </location>
</feature>
<feature type="repeat" description="WD" evidence="3">
    <location>
        <begin position="202"/>
        <end position="243"/>
    </location>
</feature>
<keyword evidence="6" id="KW-1185">Reference proteome</keyword>
<feature type="repeat" description="WD" evidence="3">
    <location>
        <begin position="340"/>
        <end position="381"/>
    </location>
</feature>
<reference evidence="5 6" key="1">
    <citation type="submission" date="2019-02" db="EMBL/GenBank/DDBJ databases">
        <title>Deep-cultivation of Planctomycetes and their phenomic and genomic characterization uncovers novel biology.</title>
        <authorList>
            <person name="Wiegand S."/>
            <person name="Jogler M."/>
            <person name="Boedeker C."/>
            <person name="Pinto D."/>
            <person name="Vollmers J."/>
            <person name="Rivas-Marin E."/>
            <person name="Kohn T."/>
            <person name="Peeters S.H."/>
            <person name="Heuer A."/>
            <person name="Rast P."/>
            <person name="Oberbeckmann S."/>
            <person name="Bunk B."/>
            <person name="Jeske O."/>
            <person name="Meyerdierks A."/>
            <person name="Storesund J.E."/>
            <person name="Kallscheuer N."/>
            <person name="Luecker S."/>
            <person name="Lage O.M."/>
            <person name="Pohl T."/>
            <person name="Merkel B.J."/>
            <person name="Hornburger P."/>
            <person name="Mueller R.-W."/>
            <person name="Bruemmer F."/>
            <person name="Labrenz M."/>
            <person name="Spormann A.M."/>
            <person name="Op den Camp H."/>
            <person name="Overmann J."/>
            <person name="Amann R."/>
            <person name="Jetten M.S.M."/>
            <person name="Mascher T."/>
            <person name="Medema M.H."/>
            <person name="Devos D.P."/>
            <person name="Kaster A.-K."/>
            <person name="Ovreas L."/>
            <person name="Rohde M."/>
            <person name="Galperin M.Y."/>
            <person name="Jogler C."/>
        </authorList>
    </citation>
    <scope>NUCLEOTIDE SEQUENCE [LARGE SCALE GENOMIC DNA]</scope>
    <source>
        <strain evidence="5 6">ETA_A1</strain>
    </source>
</reference>
<dbReference type="CDD" id="cd00200">
    <property type="entry name" value="WD40"/>
    <property type="match status" value="1"/>
</dbReference>
<evidence type="ECO:0000256" key="4">
    <source>
        <dbReference type="SAM" id="SignalP"/>
    </source>
</evidence>
<dbReference type="OrthoDB" id="234493at2"/>
<dbReference type="PANTHER" id="PTHR19848:SF8">
    <property type="entry name" value="F-BOX AND WD REPEAT DOMAIN CONTAINING 7"/>
    <property type="match status" value="1"/>
</dbReference>
<dbReference type="SUPFAM" id="SSF63829">
    <property type="entry name" value="Calcium-dependent phosphotriesterase"/>
    <property type="match status" value="1"/>
</dbReference>
<feature type="repeat" description="WD" evidence="3">
    <location>
        <begin position="472"/>
        <end position="512"/>
    </location>
</feature>
<evidence type="ECO:0000313" key="5">
    <source>
        <dbReference type="EMBL" id="QDU20257.1"/>
    </source>
</evidence>
<dbReference type="Proteomes" id="UP000319576">
    <property type="component" value="Chromosome"/>
</dbReference>
<dbReference type="AlphaFoldDB" id="A0A517XRW8"/>
<accession>A0A517XRW8</accession>
<feature type="signal peptide" evidence="4">
    <location>
        <begin position="1"/>
        <end position="24"/>
    </location>
</feature>
<dbReference type="EMBL" id="CP036273">
    <property type="protein sequence ID" value="QDU20257.1"/>
    <property type="molecule type" value="Genomic_DNA"/>
</dbReference>
<dbReference type="PANTHER" id="PTHR19848">
    <property type="entry name" value="WD40 REPEAT PROTEIN"/>
    <property type="match status" value="1"/>
</dbReference>
<proteinExistence type="predicted"/>
<dbReference type="SMART" id="SM00320">
    <property type="entry name" value="WD40"/>
    <property type="match status" value="19"/>
</dbReference>
<protein>
    <submittedName>
        <fullName evidence="5">WD domain, G-beta repeat</fullName>
    </submittedName>
</protein>
<feature type="repeat" description="WD" evidence="3">
    <location>
        <begin position="731"/>
        <end position="772"/>
    </location>
</feature>
<dbReference type="InterPro" id="IPR019775">
    <property type="entry name" value="WD40_repeat_CS"/>
</dbReference>
<dbReference type="KEGG" id="uli:ETAA1_22030"/>
<feature type="repeat" description="WD" evidence="3">
    <location>
        <begin position="513"/>
        <end position="552"/>
    </location>
</feature>
<dbReference type="PRINTS" id="PR00320">
    <property type="entry name" value="GPROTEINBRPT"/>
</dbReference>
<feature type="repeat" description="WD" evidence="3">
    <location>
        <begin position="106"/>
        <end position="147"/>
    </location>
</feature>
<dbReference type="InterPro" id="IPR011044">
    <property type="entry name" value="Quino_amine_DH_bsu"/>
</dbReference>
<feature type="repeat" description="WD" evidence="3">
    <location>
        <begin position="388"/>
        <end position="429"/>
    </location>
</feature>
<feature type="repeat" description="WD" evidence="3">
    <location>
        <begin position="430"/>
        <end position="471"/>
    </location>
</feature>
<evidence type="ECO:0000313" key="6">
    <source>
        <dbReference type="Proteomes" id="UP000319576"/>
    </source>
</evidence>
<dbReference type="InterPro" id="IPR001680">
    <property type="entry name" value="WD40_rpt"/>
</dbReference>
<dbReference type="SUPFAM" id="SSF50969">
    <property type="entry name" value="YVTN repeat-like/Quinoprotein amine dehydrogenase"/>
    <property type="match status" value="1"/>
</dbReference>
<evidence type="ECO:0000256" key="2">
    <source>
        <dbReference type="ARBA" id="ARBA00022737"/>
    </source>
</evidence>
<evidence type="ECO:0000256" key="3">
    <source>
        <dbReference type="PROSITE-ProRule" id="PRU00221"/>
    </source>
</evidence>
<feature type="repeat" description="WD" evidence="3">
    <location>
        <begin position="648"/>
        <end position="689"/>
    </location>
</feature>
<feature type="repeat" description="WD" evidence="3">
    <location>
        <begin position="867"/>
        <end position="908"/>
    </location>
</feature>
<sequence length="1031" mass="104837" precursor="true">MPHARTRALALAVIAGALVTAARAQPDPEPAALAERFAAERAAADKAGFPAGRLAPADDLAAKAAAALKAGNGRGAARYYRDARWQLPFLPAGLPPHVTRVLGESRVRHADHVNSLAYRRDGAVLASASKDGTVRLWDLGNGRELLTYRGHADADAPRGADVFKVAGVDFAPDGKTVASVGGKELHLWDAATGKVVKTLAVVEKDDRPLRAVAYAPDGKAVAVGGDDGVVRVYDPASGKETFKSGPRNARIERVAFSPNGKLIGAADSTGNVGVYAPGLPNPMPMSVPAVERGGPCLGVAFAADGRAVFTCGADNKARLTSGPKADGTPDPDILKDLKQYVGHTDAVTDLALTADGKTLVTGSGDGTVRVWETDTAKQVRLFQGHVVEQVSKSGVTAVAVRLDGKQAASAGHDGSIRLWDLNAADENRPLAGAAGPVWAVALTADGKLAAAAGADKTVRLYDPETGAAAGELTGHAAAVTALAFLADGKLASAGGDRVVKLWDTATRAVVKELPGHELPVLALATDGKLLVSAAADRTARGWDAAAGKGLWTWTGKAAACAAAVRPGGKQVAVGTADGNLAVLDVTGGEPKEVWSGSAHTAGVAAAAYAPAGAALATVGGDGVMQLWELDEAGRPSPGHRFEGTPRADKGGFAPLSAVAFTPDGRFVASAGADAVVRVFDTRTKAEVRGLRGHAEWTTALAFGPGGRLLVSGGADKKVLAFELTPQEGATPVGHMLKINAVAVSPDGKTAATGSDDRTVKLWDVATGRELDTLAGPTDRPQALAFLGADRLAVGSLALSGGSGQLHFWKGRPAKLVSSVTPGEVYALAALPDGSKLAAWTARAVQGEVVKASAYEVYDAGGKSLTVVRDAGRDVRAVAFAADLSLAVAGDATGTIRLWDLATQKQAGGDWPLFAEPLADLGLTADKAKLVAADAAGHVKVADVAKRAVVATAAADAKGVRALVVSPAGDSFVTIGRDGGEVKAWPLAAAGELKPSRVWALPVGVLAAAYTPDGRSLVTANADGTAYVLALP</sequence>
<name>A0A517XRW8_9BACT</name>
<dbReference type="InterPro" id="IPR015943">
    <property type="entry name" value="WD40/YVTN_repeat-like_dom_sf"/>
</dbReference>
<gene>
    <name evidence="5" type="ORF">ETAA1_22030</name>
</gene>
<dbReference type="PROSITE" id="PS50294">
    <property type="entry name" value="WD_REPEATS_REGION"/>
    <property type="match status" value="6"/>
</dbReference>
<keyword evidence="2" id="KW-0677">Repeat</keyword>
<dbReference type="SUPFAM" id="SSF50978">
    <property type="entry name" value="WD40 repeat-like"/>
    <property type="match status" value="2"/>
</dbReference>
<feature type="repeat" description="WD" evidence="3">
    <location>
        <begin position="596"/>
        <end position="630"/>
    </location>
</feature>
<dbReference type="InterPro" id="IPR036322">
    <property type="entry name" value="WD40_repeat_dom_sf"/>
</dbReference>
<dbReference type="Pfam" id="PF00400">
    <property type="entry name" value="WD40"/>
    <property type="match status" value="11"/>
</dbReference>
<dbReference type="RefSeq" id="WP_145237479.1">
    <property type="nucleotide sequence ID" value="NZ_CP036273.1"/>
</dbReference>
<dbReference type="InterPro" id="IPR020472">
    <property type="entry name" value="WD40_PAC1"/>
</dbReference>
<organism evidence="5 6">
    <name type="scientific">Urbifossiella limnaea</name>
    <dbReference type="NCBI Taxonomy" id="2528023"/>
    <lineage>
        <taxon>Bacteria</taxon>
        <taxon>Pseudomonadati</taxon>
        <taxon>Planctomycetota</taxon>
        <taxon>Planctomycetia</taxon>
        <taxon>Gemmatales</taxon>
        <taxon>Gemmataceae</taxon>
        <taxon>Urbifossiella</taxon>
    </lineage>
</organism>
<dbReference type="PROSITE" id="PS50082">
    <property type="entry name" value="WD_REPEATS_2"/>
    <property type="match status" value="12"/>
</dbReference>
<dbReference type="PROSITE" id="PS00678">
    <property type="entry name" value="WD_REPEATS_1"/>
    <property type="match status" value="5"/>
</dbReference>
<feature type="chain" id="PRO_5021696563" evidence="4">
    <location>
        <begin position="25"/>
        <end position="1031"/>
    </location>
</feature>
<dbReference type="Gene3D" id="2.130.10.10">
    <property type="entry name" value="YVTN repeat-like/Quinoprotein amine dehydrogenase"/>
    <property type="match status" value="7"/>
</dbReference>
<evidence type="ECO:0000256" key="1">
    <source>
        <dbReference type="ARBA" id="ARBA00022574"/>
    </source>
</evidence>
<keyword evidence="4" id="KW-0732">Signal</keyword>